<keyword evidence="1" id="KW-0812">Transmembrane</keyword>
<keyword evidence="1" id="KW-0472">Membrane</keyword>
<organism evidence="2 3">
    <name type="scientific">Pseudomonas veronii</name>
    <dbReference type="NCBI Taxonomy" id="76761"/>
    <lineage>
        <taxon>Bacteria</taxon>
        <taxon>Pseudomonadati</taxon>
        <taxon>Pseudomonadota</taxon>
        <taxon>Gammaproteobacteria</taxon>
        <taxon>Pseudomonadales</taxon>
        <taxon>Pseudomonadaceae</taxon>
        <taxon>Pseudomonas</taxon>
    </lineage>
</organism>
<evidence type="ECO:0000313" key="2">
    <source>
        <dbReference type="EMBL" id="NMY13928.1"/>
    </source>
</evidence>
<protein>
    <submittedName>
        <fullName evidence="2">Uncharacterized protein</fullName>
    </submittedName>
</protein>
<accession>A0A7Y1FD57</accession>
<comment type="caution">
    <text evidence="2">The sequence shown here is derived from an EMBL/GenBank/DDBJ whole genome shotgun (WGS) entry which is preliminary data.</text>
</comment>
<reference evidence="2 3" key="1">
    <citation type="journal article" date="2020" name="Front. Microbiol.">
        <title>Genetic Organization of the aprX-lipA2 Operon Affects the Proteolytic Potential of Pseudomonas Species in Milk.</title>
        <authorList>
            <person name="Maier C."/>
            <person name="Huptas C."/>
            <person name="von Neubeck M."/>
            <person name="Scherer S."/>
            <person name="Wenning M."/>
            <person name="Lucking G."/>
        </authorList>
    </citation>
    <scope>NUCLEOTIDE SEQUENCE [LARGE SCALE GENOMIC DNA]</scope>
    <source>
        <strain evidence="2 3">DSM 16272</strain>
    </source>
</reference>
<feature type="transmembrane region" description="Helical" evidence="1">
    <location>
        <begin position="13"/>
        <end position="34"/>
    </location>
</feature>
<gene>
    <name evidence="2" type="ORF">HBO38_37205</name>
</gene>
<evidence type="ECO:0000256" key="1">
    <source>
        <dbReference type="SAM" id="Phobius"/>
    </source>
</evidence>
<name>A0A7Y1FD57_PSEVE</name>
<evidence type="ECO:0000313" key="3">
    <source>
        <dbReference type="Proteomes" id="UP000537729"/>
    </source>
</evidence>
<dbReference type="Proteomes" id="UP000537729">
    <property type="component" value="Unassembled WGS sequence"/>
</dbReference>
<proteinExistence type="predicted"/>
<keyword evidence="1" id="KW-1133">Transmembrane helix</keyword>
<dbReference type="EMBL" id="JAAQWG010000179">
    <property type="protein sequence ID" value="NMY13928.1"/>
    <property type="molecule type" value="Genomic_DNA"/>
</dbReference>
<dbReference type="RefSeq" id="WP_169886813.1">
    <property type="nucleotide sequence ID" value="NZ_JAAQWG010000179.1"/>
</dbReference>
<dbReference type="AlphaFoldDB" id="A0A7Y1FD57"/>
<sequence>MALALNDPAVQSALIQAGAAVFSTVTAAICAALIGKRFTDRKKLESKLPEFIE</sequence>